<keyword evidence="1" id="KW-1133">Transmembrane helix</keyword>
<protein>
    <submittedName>
        <fullName evidence="2">Uncharacterized protein</fullName>
    </submittedName>
</protein>
<accession>A0ABR8GZL0</accession>
<dbReference type="Proteomes" id="UP000660380">
    <property type="component" value="Unassembled WGS sequence"/>
</dbReference>
<sequence length="48" mass="5474">MNFTYFCNNSHRSAIALVMIDLKQAMSTTGYAYALQIFILSFHAIARE</sequence>
<evidence type="ECO:0000313" key="3">
    <source>
        <dbReference type="Proteomes" id="UP000660380"/>
    </source>
</evidence>
<name>A0ABR8GZL0_9CYAN</name>
<feature type="transmembrane region" description="Helical" evidence="1">
    <location>
        <begin position="30"/>
        <end position="46"/>
    </location>
</feature>
<reference evidence="2 3" key="1">
    <citation type="journal article" date="2020" name="ISME J.">
        <title>Comparative genomics reveals insights into cyanobacterial evolution and habitat adaptation.</title>
        <authorList>
            <person name="Chen M.Y."/>
            <person name="Teng W.K."/>
            <person name="Zhao L."/>
            <person name="Hu C.X."/>
            <person name="Zhou Y.K."/>
            <person name="Han B.P."/>
            <person name="Song L.R."/>
            <person name="Shu W.S."/>
        </authorList>
    </citation>
    <scope>NUCLEOTIDE SEQUENCE [LARGE SCALE GENOMIC DNA]</scope>
    <source>
        <strain evidence="2 3">FACHB-248</strain>
    </source>
</reference>
<organism evidence="2 3">
    <name type="scientific">Scytonema hofmannii FACHB-248</name>
    <dbReference type="NCBI Taxonomy" id="1842502"/>
    <lineage>
        <taxon>Bacteria</taxon>
        <taxon>Bacillati</taxon>
        <taxon>Cyanobacteriota</taxon>
        <taxon>Cyanophyceae</taxon>
        <taxon>Nostocales</taxon>
        <taxon>Scytonemataceae</taxon>
        <taxon>Scytonema</taxon>
    </lineage>
</organism>
<dbReference type="EMBL" id="JACJTA010000101">
    <property type="protein sequence ID" value="MBD2608632.1"/>
    <property type="molecule type" value="Genomic_DNA"/>
</dbReference>
<proteinExistence type="predicted"/>
<comment type="caution">
    <text evidence="2">The sequence shown here is derived from an EMBL/GenBank/DDBJ whole genome shotgun (WGS) entry which is preliminary data.</text>
</comment>
<keyword evidence="1" id="KW-0812">Transmembrane</keyword>
<evidence type="ECO:0000313" key="2">
    <source>
        <dbReference type="EMBL" id="MBD2608632.1"/>
    </source>
</evidence>
<gene>
    <name evidence="2" type="ORF">H6G81_29970</name>
</gene>
<keyword evidence="3" id="KW-1185">Reference proteome</keyword>
<dbReference type="RefSeq" id="WP_186227745.1">
    <property type="nucleotide sequence ID" value="NZ_JACJTA010000101.1"/>
</dbReference>
<evidence type="ECO:0000256" key="1">
    <source>
        <dbReference type="SAM" id="Phobius"/>
    </source>
</evidence>
<keyword evidence="1" id="KW-0472">Membrane</keyword>